<dbReference type="PROSITE" id="PS00420">
    <property type="entry name" value="SRCR_1"/>
    <property type="match status" value="1"/>
</dbReference>
<dbReference type="PRINTS" id="PR00074">
    <property type="entry name" value="LYSYLOXIDASE"/>
</dbReference>
<dbReference type="SUPFAM" id="SSF56487">
    <property type="entry name" value="SRCR-like"/>
    <property type="match status" value="2"/>
</dbReference>
<protein>
    <submittedName>
        <fullName evidence="6">DgyrCDS6826</fullName>
    </submittedName>
</protein>
<dbReference type="PANTHER" id="PTHR45817:SF4">
    <property type="entry name" value="LYSYL OXIDASE-LIKE-RELATED"/>
    <property type="match status" value="1"/>
</dbReference>
<feature type="disulfide bond" evidence="3">
    <location>
        <begin position="228"/>
        <end position="238"/>
    </location>
</feature>
<dbReference type="OrthoDB" id="547291at2759"/>
<dbReference type="InterPro" id="IPR050912">
    <property type="entry name" value="LOX-like_protein"/>
</dbReference>
<dbReference type="InterPro" id="IPR001695">
    <property type="entry name" value="Lysyl_oxidase"/>
</dbReference>
<dbReference type="GO" id="GO:0005507">
    <property type="term" value="F:copper ion binding"/>
    <property type="evidence" value="ECO:0007669"/>
    <property type="project" value="InterPro"/>
</dbReference>
<dbReference type="PROSITE" id="PS50287">
    <property type="entry name" value="SRCR_2"/>
    <property type="match status" value="2"/>
</dbReference>
<sequence length="473" mass="53235">MFSIYILVSVFIYSTAFELQRSLNSRYLGKEPTGSIQVKLLGGSKTSGNIIIRRGAHSAWGGICDDGWSKNNGDVICRMLGFGKCIAITVNSKFGHLSNNRIWLDNVRCNGSEASLEDCHLSAWGLHNCDQKEVAGVYCGRQNDFALKKSAKTFKEYAIRMKGGRNPTEGRIEVNTGYSWGTICADTWTLMEAMVACRQLGLKYARSHTTAPYFGGNNVSKIISGLHCTGEESNLAECHHENVGKEVSCRDSNLIAGVLCTERLPDLQPNVTLLEETIYLQDRPMFLMQCAMEEGCASSTAFHIQRTYRDWQIYRRRLLRFSSATKNVGTADFHPFLHMDDWEWHSCHMHFHSMEVFAHYDLFDKNGKRVAEGHKASFCLEDVQCDSGIAKRYICQGYSQQGISVGCSDIYTHEIDCQWIDMTEVEPGDYIFRMQVNPERKIAELSYANNAVVCKMRYAGVSATVTDCKLCSL</sequence>
<comment type="caution">
    <text evidence="6">The sequence shown here is derived from an EMBL/GenBank/DDBJ whole genome shotgun (WGS) entry which is preliminary data.</text>
</comment>
<evidence type="ECO:0000256" key="3">
    <source>
        <dbReference type="PROSITE-ProRule" id="PRU00196"/>
    </source>
</evidence>
<gene>
    <name evidence="6" type="ORF">DGYR_LOCUS6524</name>
</gene>
<dbReference type="PRINTS" id="PR00258">
    <property type="entry name" value="SPERACTRCPTR"/>
</dbReference>
<dbReference type="Pfam" id="PF00530">
    <property type="entry name" value="SRCR"/>
    <property type="match status" value="2"/>
</dbReference>
<dbReference type="InterPro" id="IPR036772">
    <property type="entry name" value="SRCR-like_dom_sf"/>
</dbReference>
<evidence type="ECO:0000259" key="5">
    <source>
        <dbReference type="PROSITE" id="PS50287"/>
    </source>
</evidence>
<dbReference type="AlphaFoldDB" id="A0A7I8VQT3"/>
<evidence type="ECO:0000313" key="7">
    <source>
        <dbReference type="Proteomes" id="UP000549394"/>
    </source>
</evidence>
<dbReference type="InterPro" id="IPR001190">
    <property type="entry name" value="SRCR"/>
</dbReference>
<dbReference type="GO" id="GO:0016020">
    <property type="term" value="C:membrane"/>
    <property type="evidence" value="ECO:0007669"/>
    <property type="project" value="InterPro"/>
</dbReference>
<dbReference type="EMBL" id="CAJFCJ010000008">
    <property type="protein sequence ID" value="CAD5118088.1"/>
    <property type="molecule type" value="Genomic_DNA"/>
</dbReference>
<reference evidence="6 7" key="1">
    <citation type="submission" date="2020-08" db="EMBL/GenBank/DDBJ databases">
        <authorList>
            <person name="Hejnol A."/>
        </authorList>
    </citation>
    <scope>NUCLEOTIDE SEQUENCE [LARGE SCALE GENOMIC DNA]</scope>
</reference>
<dbReference type="Gene3D" id="3.10.250.10">
    <property type="entry name" value="SRCR-like domain"/>
    <property type="match status" value="2"/>
</dbReference>
<dbReference type="Pfam" id="PF01186">
    <property type="entry name" value="Lysyl_oxidase"/>
    <property type="match status" value="1"/>
</dbReference>
<dbReference type="PANTHER" id="PTHR45817">
    <property type="entry name" value="LYSYL OXIDASE-LIKE-RELATED"/>
    <property type="match status" value="1"/>
</dbReference>
<dbReference type="GO" id="GO:0004720">
    <property type="term" value="F:protein-lysine 6-oxidase activity"/>
    <property type="evidence" value="ECO:0007669"/>
    <property type="project" value="TreeGrafter"/>
</dbReference>
<evidence type="ECO:0000256" key="4">
    <source>
        <dbReference type="SAM" id="SignalP"/>
    </source>
</evidence>
<dbReference type="FunFam" id="3.10.250.10:FF:000032">
    <property type="entry name" value="Si:dkey-14d8.20"/>
    <property type="match status" value="1"/>
</dbReference>
<keyword evidence="7" id="KW-1185">Reference proteome</keyword>
<feature type="disulfide bond" evidence="3">
    <location>
        <begin position="109"/>
        <end position="119"/>
    </location>
</feature>
<dbReference type="SMART" id="SM00202">
    <property type="entry name" value="SR"/>
    <property type="match status" value="2"/>
</dbReference>
<dbReference type="FunFam" id="3.10.250.10:FF:000001">
    <property type="entry name" value="Lysyl oxidase 4 isoform X1"/>
    <property type="match status" value="1"/>
</dbReference>
<evidence type="ECO:0000313" key="6">
    <source>
        <dbReference type="EMBL" id="CAD5118088.1"/>
    </source>
</evidence>
<feature type="chain" id="PRO_5029701982" evidence="4">
    <location>
        <begin position="17"/>
        <end position="473"/>
    </location>
</feature>
<accession>A0A7I8VQT3</accession>
<keyword evidence="2 3" id="KW-1015">Disulfide bond</keyword>
<keyword evidence="1 4" id="KW-0732">Signal</keyword>
<evidence type="ECO:0000256" key="2">
    <source>
        <dbReference type="ARBA" id="ARBA00023157"/>
    </source>
</evidence>
<feature type="domain" description="SRCR" evidence="5">
    <location>
        <begin position="38"/>
        <end position="140"/>
    </location>
</feature>
<feature type="signal peptide" evidence="4">
    <location>
        <begin position="1"/>
        <end position="16"/>
    </location>
</feature>
<feature type="domain" description="SRCR" evidence="5">
    <location>
        <begin position="159"/>
        <end position="261"/>
    </location>
</feature>
<proteinExistence type="predicted"/>
<dbReference type="Proteomes" id="UP000549394">
    <property type="component" value="Unassembled WGS sequence"/>
</dbReference>
<name>A0A7I8VQT3_9ANNE</name>
<dbReference type="GO" id="GO:0005615">
    <property type="term" value="C:extracellular space"/>
    <property type="evidence" value="ECO:0007669"/>
    <property type="project" value="TreeGrafter"/>
</dbReference>
<comment type="caution">
    <text evidence="3">Lacks conserved residue(s) required for the propagation of feature annotation.</text>
</comment>
<evidence type="ECO:0000256" key="1">
    <source>
        <dbReference type="ARBA" id="ARBA00022729"/>
    </source>
</evidence>
<organism evidence="6 7">
    <name type="scientific">Dimorphilus gyrociliatus</name>
    <dbReference type="NCBI Taxonomy" id="2664684"/>
    <lineage>
        <taxon>Eukaryota</taxon>
        <taxon>Metazoa</taxon>
        <taxon>Spiralia</taxon>
        <taxon>Lophotrochozoa</taxon>
        <taxon>Annelida</taxon>
        <taxon>Polychaeta</taxon>
        <taxon>Polychaeta incertae sedis</taxon>
        <taxon>Dinophilidae</taxon>
        <taxon>Dimorphilus</taxon>
    </lineage>
</organism>